<gene>
    <name evidence="1" type="ORF">GEV02_12895</name>
</gene>
<organism evidence="1 2">
    <name type="scientific">Rugamonas aquatica</name>
    <dbReference type="NCBI Taxonomy" id="2743357"/>
    <lineage>
        <taxon>Bacteria</taxon>
        <taxon>Pseudomonadati</taxon>
        <taxon>Pseudomonadota</taxon>
        <taxon>Betaproteobacteria</taxon>
        <taxon>Burkholderiales</taxon>
        <taxon>Oxalobacteraceae</taxon>
        <taxon>Telluria group</taxon>
        <taxon>Rugamonas</taxon>
    </lineage>
</organism>
<dbReference type="RefSeq" id="WP_152838348.1">
    <property type="nucleotide sequence ID" value="NZ_WHUG01000004.1"/>
</dbReference>
<evidence type="ECO:0000313" key="2">
    <source>
        <dbReference type="Proteomes" id="UP000440498"/>
    </source>
</evidence>
<dbReference type="EMBL" id="WHUG01000004">
    <property type="protein sequence ID" value="MQA39054.1"/>
    <property type="molecule type" value="Genomic_DNA"/>
</dbReference>
<accession>A0A6A7N1U8</accession>
<sequence length="119" mass="12599">MNKPTISIETVSDDIVKAANAVATVVAGGLRIGLKKPNVLRQYQIVETVGASARNEVYMGMVMPLLWVTQIDGDDQPPPSTKRELEALISRLGEDGISAVMSHVAEQAGVAVSEAAVKN</sequence>
<dbReference type="AlphaFoldDB" id="A0A6A7N1U8"/>
<reference evidence="1 2" key="1">
    <citation type="submission" date="2019-10" db="EMBL/GenBank/DDBJ databases">
        <title>Two novel species isolated from a subtropical stream in China.</title>
        <authorList>
            <person name="Lu H."/>
        </authorList>
    </citation>
    <scope>NUCLEOTIDE SEQUENCE [LARGE SCALE GENOMIC DNA]</scope>
    <source>
        <strain evidence="1 2">FT29W</strain>
    </source>
</reference>
<comment type="caution">
    <text evidence="1">The sequence shown here is derived from an EMBL/GenBank/DDBJ whole genome shotgun (WGS) entry which is preliminary data.</text>
</comment>
<keyword evidence="2" id="KW-1185">Reference proteome</keyword>
<protein>
    <submittedName>
        <fullName evidence="1">Uncharacterized protein</fullName>
    </submittedName>
</protein>
<name>A0A6A7N1U8_9BURK</name>
<evidence type="ECO:0000313" key="1">
    <source>
        <dbReference type="EMBL" id="MQA39054.1"/>
    </source>
</evidence>
<proteinExistence type="predicted"/>
<dbReference type="Proteomes" id="UP000440498">
    <property type="component" value="Unassembled WGS sequence"/>
</dbReference>